<dbReference type="PANTHER" id="PTHR47765">
    <property type="entry name" value="3'-5' EXONUCLEASE DOMAIN-CONTAINING PROTEIN"/>
    <property type="match status" value="1"/>
</dbReference>
<dbReference type="InterPro" id="IPR036397">
    <property type="entry name" value="RNaseH_sf"/>
</dbReference>
<dbReference type="SUPFAM" id="SSF53098">
    <property type="entry name" value="Ribonuclease H-like"/>
    <property type="match status" value="1"/>
</dbReference>
<dbReference type="EMBL" id="CP133720">
    <property type="protein sequence ID" value="WMW80043.1"/>
    <property type="molecule type" value="Genomic_DNA"/>
</dbReference>
<name>A0ABY9RFN9_9BURK</name>
<keyword evidence="2" id="KW-0269">Exonuclease</keyword>
<protein>
    <submittedName>
        <fullName evidence="2">3'-5' exonuclease</fullName>
        <ecNumber evidence="2">3.1.-.-</ecNumber>
    </submittedName>
</protein>
<dbReference type="CDD" id="cd06141">
    <property type="entry name" value="WRN_exo"/>
    <property type="match status" value="1"/>
</dbReference>
<dbReference type="InterPro" id="IPR002562">
    <property type="entry name" value="3'-5'_exonuclease_dom"/>
</dbReference>
<dbReference type="PANTHER" id="PTHR47765:SF2">
    <property type="entry name" value="EXONUCLEASE MUT-7 HOMOLOG"/>
    <property type="match status" value="1"/>
</dbReference>
<evidence type="ECO:0000313" key="3">
    <source>
        <dbReference type="Proteomes" id="UP001181355"/>
    </source>
</evidence>
<dbReference type="Pfam" id="PF01612">
    <property type="entry name" value="DNA_pol_A_exo1"/>
    <property type="match status" value="1"/>
</dbReference>
<feature type="domain" description="3'-5' exonuclease" evidence="1">
    <location>
        <begin position="22"/>
        <end position="198"/>
    </location>
</feature>
<gene>
    <name evidence="2" type="ORF">RF679_15525</name>
</gene>
<organism evidence="2 3">
    <name type="scientific">Undibacterium cyanobacteriorum</name>
    <dbReference type="NCBI Taxonomy" id="3073561"/>
    <lineage>
        <taxon>Bacteria</taxon>
        <taxon>Pseudomonadati</taxon>
        <taxon>Pseudomonadota</taxon>
        <taxon>Betaproteobacteria</taxon>
        <taxon>Burkholderiales</taxon>
        <taxon>Oxalobacteraceae</taxon>
        <taxon>Undibacterium</taxon>
    </lineage>
</organism>
<evidence type="ECO:0000259" key="1">
    <source>
        <dbReference type="SMART" id="SM00474"/>
    </source>
</evidence>
<sequence length="206" mass="22388">MTQQLTTDPALPAYQGIAEHAAIVVKDAAQLEHARVILSAAKVIGFDTESKPTFMRGQISDGPHLVQLATEDFAFLFPVVSDAQVAFSQGLLKQILESSQILKVGFGLGDDNQRLLKKLGVKVQKVLDLSRALSTDKKRQMGAKAAVEKYFGQQLQKSKRISTSNWASPTLHPKQIKYAADDAQSALLVYRASLQVGDLASTYCAT</sequence>
<keyword evidence="3" id="KW-1185">Reference proteome</keyword>
<keyword evidence="2" id="KW-0378">Hydrolase</keyword>
<dbReference type="EC" id="3.1.-.-" evidence="2"/>
<dbReference type="InterPro" id="IPR012337">
    <property type="entry name" value="RNaseH-like_sf"/>
</dbReference>
<dbReference type="GO" id="GO:0004527">
    <property type="term" value="F:exonuclease activity"/>
    <property type="evidence" value="ECO:0007669"/>
    <property type="project" value="UniProtKB-KW"/>
</dbReference>
<reference evidence="2" key="1">
    <citation type="submission" date="2023-09" db="EMBL/GenBank/DDBJ databases">
        <title>Undibacterium sp. 20NA77.5 isolated from freshwater.</title>
        <authorList>
            <person name="Le V."/>
            <person name="Ko S.-R."/>
            <person name="Ahn C.-Y."/>
            <person name="Oh H.-M."/>
        </authorList>
    </citation>
    <scope>NUCLEOTIDE SEQUENCE</scope>
    <source>
        <strain evidence="2">20NA77.5</strain>
    </source>
</reference>
<proteinExistence type="predicted"/>
<dbReference type="InterPro" id="IPR052408">
    <property type="entry name" value="Exonuclease_MUT-7-like"/>
</dbReference>
<dbReference type="Proteomes" id="UP001181355">
    <property type="component" value="Chromosome"/>
</dbReference>
<accession>A0ABY9RFN9</accession>
<dbReference type="Gene3D" id="3.30.420.10">
    <property type="entry name" value="Ribonuclease H-like superfamily/Ribonuclease H"/>
    <property type="match status" value="1"/>
</dbReference>
<keyword evidence="2" id="KW-0540">Nuclease</keyword>
<dbReference type="RefSeq" id="WP_309481536.1">
    <property type="nucleotide sequence ID" value="NZ_CP133720.1"/>
</dbReference>
<evidence type="ECO:0000313" key="2">
    <source>
        <dbReference type="EMBL" id="WMW80043.1"/>
    </source>
</evidence>
<dbReference type="SMART" id="SM00474">
    <property type="entry name" value="35EXOc"/>
    <property type="match status" value="1"/>
</dbReference>